<keyword evidence="1" id="KW-0472">Membrane</keyword>
<dbReference type="PANTHER" id="PTHR37946">
    <property type="entry name" value="SLL1969 PROTEIN"/>
    <property type="match status" value="1"/>
</dbReference>
<organism evidence="1 2">
    <name type="scientific">Mycetocola reblochoni REB411</name>
    <dbReference type="NCBI Taxonomy" id="1255698"/>
    <lineage>
        <taxon>Bacteria</taxon>
        <taxon>Bacillati</taxon>
        <taxon>Actinomycetota</taxon>
        <taxon>Actinomycetes</taxon>
        <taxon>Micrococcales</taxon>
        <taxon>Microbacteriaceae</taxon>
        <taxon>Mycetocola</taxon>
    </lineage>
</organism>
<dbReference type="EMBL" id="FUKR01000072">
    <property type="protein sequence ID" value="SJN40974.1"/>
    <property type="molecule type" value="Genomic_DNA"/>
</dbReference>
<name>A0A1R4K9X9_9MICO</name>
<protein>
    <submittedName>
        <fullName evidence="1">Putative lipase transmembrane protein</fullName>
    </submittedName>
</protein>
<dbReference type="SUPFAM" id="SSF53474">
    <property type="entry name" value="alpha/beta-Hydrolases"/>
    <property type="match status" value="1"/>
</dbReference>
<dbReference type="InterPro" id="IPR029058">
    <property type="entry name" value="AB_hydrolase_fold"/>
</dbReference>
<dbReference type="Gene3D" id="3.40.50.1820">
    <property type="entry name" value="alpha/beta hydrolase"/>
    <property type="match status" value="1"/>
</dbReference>
<dbReference type="RefSeq" id="WP_087138461.1">
    <property type="nucleotide sequence ID" value="NZ_FUKR01000072.1"/>
</dbReference>
<keyword evidence="2" id="KW-1185">Reference proteome</keyword>
<dbReference type="OrthoDB" id="9770427at2"/>
<gene>
    <name evidence="1" type="ORF">FM119_12310</name>
</gene>
<evidence type="ECO:0000313" key="1">
    <source>
        <dbReference type="EMBL" id="SJN40974.1"/>
    </source>
</evidence>
<evidence type="ECO:0000313" key="2">
    <source>
        <dbReference type="Proteomes" id="UP000196778"/>
    </source>
</evidence>
<proteinExistence type="predicted"/>
<accession>A0A1R4K9X9</accession>
<dbReference type="PANTHER" id="PTHR37946:SF1">
    <property type="entry name" value="SLL1969 PROTEIN"/>
    <property type="match status" value="1"/>
</dbReference>
<reference evidence="2" key="1">
    <citation type="submission" date="2017-02" db="EMBL/GenBank/DDBJ databases">
        <authorList>
            <person name="Dridi B."/>
        </authorList>
    </citation>
    <scope>NUCLEOTIDE SEQUENCE [LARGE SCALE GENOMIC DNA]</scope>
    <source>
        <strain evidence="2">EB411</strain>
    </source>
</reference>
<sequence>MIRTAWWTVVDLVATARLHLRALRLPVVPPHWSRGDERLPEVVLVPGVYEQWWFLRDYAELLNAAGYRVRVVHGLGYNLRGIVETAELLAAALRRRTVADAGILLVGHSKGGLIGKQLLRRRDPELRLHGVVAVATPFGGSRLARQAIDPHLRVFSPLDPTIVELGMDARLNESIVSVYGVFDPDIPDGSTLSDATNVPVTSTGHMSILLDAEAAQAVLDAVRSLTPVRVPGAGA</sequence>
<keyword evidence="1" id="KW-0812">Transmembrane</keyword>
<dbReference type="Proteomes" id="UP000196778">
    <property type="component" value="Unassembled WGS sequence"/>
</dbReference>
<dbReference type="AlphaFoldDB" id="A0A1R4K9X9"/>